<organism evidence="4">
    <name type="scientific">Perkinsus marinus (strain ATCC 50983 / TXsc)</name>
    <dbReference type="NCBI Taxonomy" id="423536"/>
    <lineage>
        <taxon>Eukaryota</taxon>
        <taxon>Sar</taxon>
        <taxon>Alveolata</taxon>
        <taxon>Perkinsozoa</taxon>
        <taxon>Perkinsea</taxon>
        <taxon>Perkinsida</taxon>
        <taxon>Perkinsidae</taxon>
        <taxon>Perkinsus</taxon>
    </lineage>
</organism>
<feature type="non-terminal residue" evidence="3">
    <location>
        <position position="336"/>
    </location>
</feature>
<keyword evidence="4" id="KW-1185">Reference proteome</keyword>
<evidence type="ECO:0000313" key="3">
    <source>
        <dbReference type="EMBL" id="EER08784.1"/>
    </source>
</evidence>
<evidence type="ECO:0000256" key="1">
    <source>
        <dbReference type="SAM" id="MobiDB-lite"/>
    </source>
</evidence>
<accession>C5L3A9</accession>
<feature type="compositionally biased region" description="Pro residues" evidence="1">
    <location>
        <begin position="79"/>
        <end position="88"/>
    </location>
</feature>
<evidence type="ECO:0000259" key="2">
    <source>
        <dbReference type="SMART" id="SM00343"/>
    </source>
</evidence>
<dbReference type="GeneID" id="9043105"/>
<feature type="domain" description="CCHC-type" evidence="2">
    <location>
        <begin position="188"/>
        <end position="204"/>
    </location>
</feature>
<dbReference type="CDD" id="cd00303">
    <property type="entry name" value="retropepsin_like"/>
    <property type="match status" value="1"/>
</dbReference>
<dbReference type="InterPro" id="IPR001878">
    <property type="entry name" value="Znf_CCHC"/>
</dbReference>
<dbReference type="EMBL" id="GG678800">
    <property type="protein sequence ID" value="EER08784.1"/>
    <property type="molecule type" value="Genomic_DNA"/>
</dbReference>
<dbReference type="SMART" id="SM00343">
    <property type="entry name" value="ZnF_C2HC"/>
    <property type="match status" value="3"/>
</dbReference>
<dbReference type="Proteomes" id="UP000007800">
    <property type="component" value="Unassembled WGS sequence"/>
</dbReference>
<evidence type="ECO:0000313" key="4">
    <source>
        <dbReference type="Proteomes" id="UP000007800"/>
    </source>
</evidence>
<dbReference type="InParanoid" id="C5L3A9"/>
<sequence length="336" mass="35472">MLDENEFQRRVRVHCVNHGIGTGWSTLKPGHWVLDKHGRYVKKLTSCSTAVCTSGPSANTLPSVATVHETTWSQSTPPAVHPGLPPTSVPSASVSSPQVLAATTAVGDKSSSVAIDGGPKGQRRPGNAPGQKRPKLTCYRCRDQTGGHSFNDCPASSPTEIDKRCRKCGLHRHKTEQCGNRIVAAGIPCGRCLQAGHLAFICPAEKPRKVSVQSNATLLADAASLVPGITVDMYEPAESLGCIDTPAPAGPGALCSSIKVVPEMGHENPVSVACLLDTGASCNFAQLSVANRLGRVVTLPSPKPFRVANKQTFFATQAVQLTVLTISSRIKLDFLV</sequence>
<feature type="compositionally biased region" description="Low complexity" evidence="1">
    <location>
        <begin position="89"/>
        <end position="102"/>
    </location>
</feature>
<dbReference type="GO" id="GO:0003676">
    <property type="term" value="F:nucleic acid binding"/>
    <property type="evidence" value="ECO:0007669"/>
    <property type="project" value="InterPro"/>
</dbReference>
<dbReference type="GO" id="GO:0008270">
    <property type="term" value="F:zinc ion binding"/>
    <property type="evidence" value="ECO:0007669"/>
    <property type="project" value="InterPro"/>
</dbReference>
<dbReference type="AlphaFoldDB" id="C5L3A9"/>
<feature type="domain" description="CCHC-type" evidence="2">
    <location>
        <begin position="137"/>
        <end position="155"/>
    </location>
</feature>
<gene>
    <name evidence="3" type="ORF">Pmar_PMAR022406</name>
</gene>
<feature type="domain" description="CCHC-type" evidence="2">
    <location>
        <begin position="164"/>
        <end position="180"/>
    </location>
</feature>
<name>C5L3A9_PERM5</name>
<protein>
    <recommendedName>
        <fullName evidence="2">CCHC-type domain-containing protein</fullName>
    </recommendedName>
</protein>
<dbReference type="RefSeq" id="XP_002776968.1">
    <property type="nucleotide sequence ID" value="XM_002776922.1"/>
</dbReference>
<feature type="region of interest" description="Disordered" evidence="1">
    <location>
        <begin position="73"/>
        <end position="135"/>
    </location>
</feature>
<reference evidence="3 4" key="1">
    <citation type="submission" date="2008-07" db="EMBL/GenBank/DDBJ databases">
        <authorList>
            <person name="El-Sayed N."/>
            <person name="Caler E."/>
            <person name="Inman J."/>
            <person name="Amedeo P."/>
            <person name="Hass B."/>
            <person name="Wortman J."/>
        </authorList>
    </citation>
    <scope>NUCLEOTIDE SEQUENCE [LARGE SCALE GENOMIC DNA]</scope>
    <source>
        <strain evidence="4">ATCC 50983 / TXsc</strain>
    </source>
</reference>
<proteinExistence type="predicted"/>